<evidence type="ECO:0000313" key="2">
    <source>
        <dbReference type="EMBL" id="PNH19570.1"/>
    </source>
</evidence>
<evidence type="ECO:0000313" key="3">
    <source>
        <dbReference type="Proteomes" id="UP000236394"/>
    </source>
</evidence>
<name>A0A2J8B464_9FIRM</name>
<reference evidence="3" key="1">
    <citation type="submission" date="2017-04" db="EMBL/GenBank/DDBJ databases">
        <authorList>
            <person name="Bumgarner R.E."/>
            <person name="Fredricks D.N."/>
            <person name="Srinivasan S."/>
        </authorList>
    </citation>
    <scope>NUCLEOTIDE SEQUENCE [LARGE SCALE GENOMIC DNA]</scope>
    <source>
        <strain evidence="3">KA00405</strain>
    </source>
</reference>
<dbReference type="Proteomes" id="UP000236394">
    <property type="component" value="Unassembled WGS sequence"/>
</dbReference>
<feature type="transmembrane region" description="Helical" evidence="1">
    <location>
        <begin position="16"/>
        <end position="39"/>
    </location>
</feature>
<proteinExistence type="predicted"/>
<dbReference type="RefSeq" id="WP_102892231.1">
    <property type="nucleotide sequence ID" value="NZ_NBZD01000001.1"/>
</dbReference>
<comment type="caution">
    <text evidence="2">The sequence shown here is derived from an EMBL/GenBank/DDBJ whole genome shotgun (WGS) entry which is preliminary data.</text>
</comment>
<keyword evidence="1" id="KW-0812">Transmembrane</keyword>
<gene>
    <name evidence="2" type="ORF">B7R76_01405</name>
</gene>
<organism evidence="2 3">
    <name type="scientific">Mageeibacillus indolicus</name>
    <dbReference type="NCBI Taxonomy" id="884684"/>
    <lineage>
        <taxon>Bacteria</taxon>
        <taxon>Bacillati</taxon>
        <taxon>Bacillota</taxon>
        <taxon>Clostridia</taxon>
        <taxon>Eubacteriales</taxon>
        <taxon>Oscillospiraceae</taxon>
        <taxon>Mageeibacillus</taxon>
    </lineage>
</organism>
<evidence type="ECO:0000256" key="1">
    <source>
        <dbReference type="SAM" id="Phobius"/>
    </source>
</evidence>
<protein>
    <submittedName>
        <fullName evidence="2">Uncharacterized protein</fullName>
    </submittedName>
</protein>
<keyword evidence="1" id="KW-0472">Membrane</keyword>
<accession>A0A2J8B464</accession>
<dbReference type="AlphaFoldDB" id="A0A2J8B464"/>
<feature type="transmembrane region" description="Helical" evidence="1">
    <location>
        <begin position="45"/>
        <end position="68"/>
    </location>
</feature>
<dbReference type="EMBL" id="NBZD01000001">
    <property type="protein sequence ID" value="PNH19570.1"/>
    <property type="molecule type" value="Genomic_DNA"/>
</dbReference>
<sequence length="136" mass="14994">MTHITLAELSKKLKRYIWPASALTALSFCFVARGVLAMVDGKIGLGLLIFLPGTLVFAFGINCLRALCKQLRIVRHKMSEGYRYVDSESETEAELLDKVADESHHDKAPAKVSANAPVKVTLTKVDDKTGNDDLKF</sequence>
<keyword evidence="1" id="KW-1133">Transmembrane helix</keyword>